<evidence type="ECO:0000256" key="7">
    <source>
        <dbReference type="ARBA" id="ARBA00022692"/>
    </source>
</evidence>
<dbReference type="PROSITE" id="PS51098">
    <property type="entry name" value="PTS_EIIB_TYPE_1"/>
    <property type="match status" value="1"/>
</dbReference>
<dbReference type="GO" id="GO:0016301">
    <property type="term" value="F:kinase activity"/>
    <property type="evidence" value="ECO:0007669"/>
    <property type="project" value="UniProtKB-KW"/>
</dbReference>
<evidence type="ECO:0000256" key="1">
    <source>
        <dbReference type="ARBA" id="ARBA00004651"/>
    </source>
</evidence>
<dbReference type="InterPro" id="IPR001996">
    <property type="entry name" value="PTS_IIB_1"/>
</dbReference>
<evidence type="ECO:0000256" key="9">
    <source>
        <dbReference type="ARBA" id="ARBA00022989"/>
    </source>
</evidence>
<keyword evidence="9" id="KW-1133">Transmembrane helix</keyword>
<keyword evidence="7" id="KW-0812">Transmembrane</keyword>
<dbReference type="PROSITE" id="PS01035">
    <property type="entry name" value="PTS_EIIB_TYPE_1_CYS"/>
    <property type="match status" value="1"/>
</dbReference>
<dbReference type="Gene3D" id="3.30.1360.60">
    <property type="entry name" value="Glucose permease domain IIB"/>
    <property type="match status" value="1"/>
</dbReference>
<dbReference type="InterPro" id="IPR036878">
    <property type="entry name" value="Glu_permease_IIB"/>
</dbReference>
<dbReference type="SUPFAM" id="SSF55604">
    <property type="entry name" value="Glucose permease domain IIB"/>
    <property type="match status" value="1"/>
</dbReference>
<keyword evidence="5" id="KW-0808">Transferase</keyword>
<reference evidence="11 12" key="1">
    <citation type="submission" date="2016-10" db="EMBL/GenBank/DDBJ databases">
        <title>Complete genomic sequencing of Lactobacillus helveticus LH99 and comparative genome analysis.</title>
        <authorList>
            <person name="Li N."/>
            <person name="You C."/>
            <person name="Liu Z."/>
        </authorList>
    </citation>
    <scope>NUCLEOTIDE SEQUENCE [LARGE SCALE GENOMIC DNA]</scope>
    <source>
        <strain evidence="11 12">LH99</strain>
    </source>
</reference>
<sequence>MNDKELAKKIYDLVGGSENIDSAMHCATRLRVMVRDKSKVKIKEIENLPKVKGSFFNAGQYQIILGTGLVDKVAPLLKGSSSSGEPTKKKFSFKQSIRVFGDVFVPIIPVLVATGLFIGLRGLLTQNAVLGLFGLTTQDVPTQLLKFTQILTDTAFSFLPALVCWSTFKIFGGTPVLGIVLGLMLANPILPNAYDVAQHKATALVFFNFLKVTG</sequence>
<evidence type="ECO:0000313" key="11">
    <source>
        <dbReference type="EMBL" id="AYE62271.1"/>
    </source>
</evidence>
<keyword evidence="6" id="KW-0598">Phosphotransferase system</keyword>
<evidence type="ECO:0000256" key="10">
    <source>
        <dbReference type="ARBA" id="ARBA00023136"/>
    </source>
</evidence>
<dbReference type="CDD" id="cd00212">
    <property type="entry name" value="PTS_IIB_glc"/>
    <property type="match status" value="1"/>
</dbReference>
<evidence type="ECO:0000256" key="3">
    <source>
        <dbReference type="ARBA" id="ARBA00022475"/>
    </source>
</evidence>
<organism evidence="11 12">
    <name type="scientific">Lactobacillus helveticus</name>
    <name type="common">Lactobacillus suntoryeus</name>
    <dbReference type="NCBI Taxonomy" id="1587"/>
    <lineage>
        <taxon>Bacteria</taxon>
        <taxon>Bacillati</taxon>
        <taxon>Bacillota</taxon>
        <taxon>Bacilli</taxon>
        <taxon>Lactobacillales</taxon>
        <taxon>Lactobacillaceae</taxon>
        <taxon>Lactobacillus</taxon>
    </lineage>
</organism>
<dbReference type="InterPro" id="IPR050558">
    <property type="entry name" value="PTS_Sugar-Specific_Components"/>
</dbReference>
<dbReference type="GO" id="GO:0008982">
    <property type="term" value="F:protein-N(PI)-phosphohistidine-sugar phosphotransferase activity"/>
    <property type="evidence" value="ECO:0007669"/>
    <property type="project" value="InterPro"/>
</dbReference>
<keyword evidence="2" id="KW-0813">Transport</keyword>
<protein>
    <submittedName>
        <fullName evidence="11">PTS system sucrose-specific IIABC component</fullName>
    </submittedName>
</protein>
<gene>
    <name evidence="11" type="ORF">BC335_1900</name>
</gene>
<evidence type="ECO:0000256" key="5">
    <source>
        <dbReference type="ARBA" id="ARBA00022679"/>
    </source>
</evidence>
<dbReference type="GO" id="GO:0005886">
    <property type="term" value="C:plasma membrane"/>
    <property type="evidence" value="ECO:0007669"/>
    <property type="project" value="UniProtKB-SubCell"/>
</dbReference>
<keyword evidence="10" id="KW-0472">Membrane</keyword>
<keyword evidence="4" id="KW-0762">Sugar transport</keyword>
<dbReference type="Pfam" id="PF00367">
    <property type="entry name" value="PTS_EIIB"/>
    <property type="match status" value="1"/>
</dbReference>
<dbReference type="AlphaFoldDB" id="A0A386RGK2"/>
<dbReference type="PANTHER" id="PTHR30175">
    <property type="entry name" value="PHOSPHOTRANSFERASE SYSTEM TRANSPORT PROTEIN"/>
    <property type="match status" value="1"/>
</dbReference>
<evidence type="ECO:0000256" key="4">
    <source>
        <dbReference type="ARBA" id="ARBA00022597"/>
    </source>
</evidence>
<dbReference type="EMBL" id="CP017982">
    <property type="protein sequence ID" value="AYE62271.1"/>
    <property type="molecule type" value="Genomic_DNA"/>
</dbReference>
<keyword evidence="8" id="KW-0418">Kinase</keyword>
<name>A0A386RGK2_LACHE</name>
<evidence type="ECO:0000313" key="12">
    <source>
        <dbReference type="Proteomes" id="UP000267794"/>
    </source>
</evidence>
<evidence type="ECO:0000256" key="2">
    <source>
        <dbReference type="ARBA" id="ARBA00022448"/>
    </source>
</evidence>
<dbReference type="GO" id="GO:0009401">
    <property type="term" value="P:phosphoenolpyruvate-dependent sugar phosphotransferase system"/>
    <property type="evidence" value="ECO:0007669"/>
    <property type="project" value="UniProtKB-KW"/>
</dbReference>
<proteinExistence type="predicted"/>
<dbReference type="InterPro" id="IPR003352">
    <property type="entry name" value="PTS_EIIC"/>
</dbReference>
<accession>A0A386RGK2</accession>
<dbReference type="Pfam" id="PF02378">
    <property type="entry name" value="PTS_EIIC"/>
    <property type="match status" value="1"/>
</dbReference>
<evidence type="ECO:0000256" key="8">
    <source>
        <dbReference type="ARBA" id="ARBA00022777"/>
    </source>
</evidence>
<dbReference type="GO" id="GO:0090589">
    <property type="term" value="F:protein-phosphocysteine-trehalose phosphotransferase system transporter activity"/>
    <property type="evidence" value="ECO:0007669"/>
    <property type="project" value="TreeGrafter"/>
</dbReference>
<evidence type="ECO:0000256" key="6">
    <source>
        <dbReference type="ARBA" id="ARBA00022683"/>
    </source>
</evidence>
<dbReference type="InterPro" id="IPR018113">
    <property type="entry name" value="PTrfase_EIIB_Cys"/>
</dbReference>
<dbReference type="Proteomes" id="UP000267794">
    <property type="component" value="Chromosome"/>
</dbReference>
<dbReference type="FunFam" id="3.30.1360.60:FF:000001">
    <property type="entry name" value="PTS system glucose-specific IIBC component PtsG"/>
    <property type="match status" value="1"/>
</dbReference>
<keyword evidence="3" id="KW-1003">Cell membrane</keyword>
<comment type="subcellular location">
    <subcellularLocation>
        <location evidence="1">Cell membrane</location>
        <topology evidence="1">Multi-pass membrane protein</topology>
    </subcellularLocation>
</comment>
<dbReference type="GO" id="GO:0015771">
    <property type="term" value="P:trehalose transport"/>
    <property type="evidence" value="ECO:0007669"/>
    <property type="project" value="TreeGrafter"/>
</dbReference>
<dbReference type="PANTHER" id="PTHR30175:SF7">
    <property type="entry name" value="NEGATIVE REGULATOR OF SACY ACTIVITY"/>
    <property type="match status" value="1"/>
</dbReference>